<reference evidence="2 3" key="1">
    <citation type="submission" date="2024-07" db="EMBL/GenBank/DDBJ databases">
        <title>Luteimonas salilacus sp. nov., isolated from the shore soil of Salt Lake in Tibet of China.</title>
        <authorList>
            <person name="Zhang X."/>
            <person name="Li A."/>
        </authorList>
    </citation>
    <scope>NUCLEOTIDE SEQUENCE [LARGE SCALE GENOMIC DNA]</scope>
    <source>
        <strain evidence="2 3">B3-2-R+30</strain>
    </source>
</reference>
<dbReference type="InterPro" id="IPR038186">
    <property type="entry name" value="CHAD_dom_sf"/>
</dbReference>
<sequence length="335" mass="37409">MTGNVLFLLVIPASARRRNAIEGQAVTSLIVQVRMDYRCDRNRSRYILTPAFFPAGIDPRPMAISGDMSKTIATGPGDALHALAQRDCRIVLRALGPRGDRHAGIHRARKTIRRLRAVLALGAARFGADGDAIDRRLQRLAAGLSALRDAQAVTDTADTLACGGDAAQWHRLARRLARRRDLLLRQALADDPGFDRRREPLRRAAAAIDALPWHALRPGDVRKALARGERRVAKARKQAMREPTPQQLHRWRRRVRKLRLQVDAARAPDAVAPTLSATLARKPGKQARALKKLADRLGRYQDLRILRRALKELPDTAATPALRARLRREMKQTKP</sequence>
<dbReference type="PANTHER" id="PTHR39339">
    <property type="entry name" value="SLR1444 PROTEIN"/>
    <property type="match status" value="1"/>
</dbReference>
<evidence type="ECO:0000313" key="3">
    <source>
        <dbReference type="Proteomes" id="UP001566331"/>
    </source>
</evidence>
<dbReference type="EMBL" id="JBFWIC010000010">
    <property type="protein sequence ID" value="MEZ0474822.1"/>
    <property type="molecule type" value="Genomic_DNA"/>
</dbReference>
<keyword evidence="3" id="KW-1185">Reference proteome</keyword>
<dbReference type="SMART" id="SM00880">
    <property type="entry name" value="CHAD"/>
    <property type="match status" value="1"/>
</dbReference>
<feature type="domain" description="CHAD" evidence="1">
    <location>
        <begin position="73"/>
        <end position="335"/>
    </location>
</feature>
<name>A0ABV4HQ01_9GAMM</name>
<organism evidence="2 3">
    <name type="scientific">Luteimonas salinilitoris</name>
    <dbReference type="NCBI Taxonomy" id="3237697"/>
    <lineage>
        <taxon>Bacteria</taxon>
        <taxon>Pseudomonadati</taxon>
        <taxon>Pseudomonadota</taxon>
        <taxon>Gammaproteobacteria</taxon>
        <taxon>Lysobacterales</taxon>
        <taxon>Lysobacteraceae</taxon>
        <taxon>Luteimonas</taxon>
    </lineage>
</organism>
<dbReference type="PROSITE" id="PS51708">
    <property type="entry name" value="CHAD"/>
    <property type="match status" value="1"/>
</dbReference>
<gene>
    <name evidence="2" type="ORF">AB6713_09345</name>
</gene>
<proteinExistence type="predicted"/>
<protein>
    <submittedName>
        <fullName evidence="2">CHAD domain-containing protein</fullName>
    </submittedName>
</protein>
<dbReference type="Pfam" id="PF05235">
    <property type="entry name" value="CHAD"/>
    <property type="match status" value="1"/>
</dbReference>
<evidence type="ECO:0000313" key="2">
    <source>
        <dbReference type="EMBL" id="MEZ0474822.1"/>
    </source>
</evidence>
<accession>A0ABV4HQ01</accession>
<dbReference type="PANTHER" id="PTHR39339:SF1">
    <property type="entry name" value="CHAD DOMAIN-CONTAINING PROTEIN"/>
    <property type="match status" value="1"/>
</dbReference>
<dbReference type="Gene3D" id="1.40.20.10">
    <property type="entry name" value="CHAD domain"/>
    <property type="match status" value="1"/>
</dbReference>
<comment type="caution">
    <text evidence="2">The sequence shown here is derived from an EMBL/GenBank/DDBJ whole genome shotgun (WGS) entry which is preliminary data.</text>
</comment>
<dbReference type="InterPro" id="IPR007899">
    <property type="entry name" value="CHAD_dom"/>
</dbReference>
<evidence type="ECO:0000259" key="1">
    <source>
        <dbReference type="PROSITE" id="PS51708"/>
    </source>
</evidence>
<dbReference type="RefSeq" id="WP_370564485.1">
    <property type="nucleotide sequence ID" value="NZ_JBFWIB010000008.1"/>
</dbReference>
<dbReference type="Proteomes" id="UP001566331">
    <property type="component" value="Unassembled WGS sequence"/>
</dbReference>